<dbReference type="PANTHER" id="PTHR30336">
    <property type="entry name" value="INNER MEMBRANE PROTEIN, PROBABLE PERMEASE"/>
    <property type="match status" value="1"/>
</dbReference>
<dbReference type="InterPro" id="IPR014729">
    <property type="entry name" value="Rossmann-like_a/b/a_fold"/>
</dbReference>
<accession>A0A829R9F9</accession>
<dbReference type="GO" id="GO:0005886">
    <property type="term" value="C:plasma membrane"/>
    <property type="evidence" value="ECO:0007669"/>
    <property type="project" value="TreeGrafter"/>
</dbReference>
<dbReference type="GO" id="GO:0043164">
    <property type="term" value="P:Gram-negative-bacterium-type cell wall biogenesis"/>
    <property type="evidence" value="ECO:0007669"/>
    <property type="project" value="TreeGrafter"/>
</dbReference>
<reference evidence="3 4" key="1">
    <citation type="submission" date="2012-12" db="EMBL/GenBank/DDBJ databases">
        <title>Novel taxa of Listeriaceae from agricultural environments in the United States.</title>
        <authorList>
            <person name="den Bakker H.C."/>
            <person name="Allred A."/>
            <person name="Warchocki S."/>
            <person name="Wright E.M."/>
            <person name="Burrell A."/>
            <person name="Nightingale K.K."/>
            <person name="Kephart D."/>
            <person name="Wiedmann M."/>
        </authorList>
    </citation>
    <scope>NUCLEOTIDE SEQUENCE [LARGE SCALE GENOMIC DNA]</scope>
    <source>
        <strain evidence="3 4">FSL F6-1183</strain>
    </source>
</reference>
<feature type="transmembrane region" description="Helical" evidence="1">
    <location>
        <begin position="27"/>
        <end position="48"/>
    </location>
</feature>
<dbReference type="EMBL" id="AODG01000006">
    <property type="protein sequence ID" value="EUJ28974.1"/>
    <property type="molecule type" value="Genomic_DNA"/>
</dbReference>
<dbReference type="InterPro" id="IPR003848">
    <property type="entry name" value="DUF218"/>
</dbReference>
<dbReference type="AlphaFoldDB" id="A0A829R9F9"/>
<organism evidence="3 4">
    <name type="scientific">Listeria grayi FSL F6-1183</name>
    <dbReference type="NCBI Taxonomy" id="1265827"/>
    <lineage>
        <taxon>Bacteria</taxon>
        <taxon>Bacillati</taxon>
        <taxon>Bacillota</taxon>
        <taxon>Bacilli</taxon>
        <taxon>Bacillales</taxon>
        <taxon>Listeriaceae</taxon>
        <taxon>Listeria</taxon>
    </lineage>
</organism>
<evidence type="ECO:0000259" key="2">
    <source>
        <dbReference type="Pfam" id="PF02698"/>
    </source>
</evidence>
<keyword evidence="1" id="KW-0472">Membrane</keyword>
<dbReference type="InterPro" id="IPR051599">
    <property type="entry name" value="Cell_Envelope_Assoc"/>
</dbReference>
<dbReference type="GO" id="GO:0000270">
    <property type="term" value="P:peptidoglycan metabolic process"/>
    <property type="evidence" value="ECO:0007669"/>
    <property type="project" value="TreeGrafter"/>
</dbReference>
<keyword evidence="1" id="KW-1133">Transmembrane helix</keyword>
<feature type="domain" description="DUF218" evidence="2">
    <location>
        <begin position="198"/>
        <end position="344"/>
    </location>
</feature>
<protein>
    <recommendedName>
        <fullName evidence="2">DUF218 domain-containing protein</fullName>
    </recommendedName>
</protein>
<sequence length="376" mass="42224">MATDQKSARQAKLFFCYNRKKRLKRGIVMILLIGVCVCIMIGGLLALSFRKNPTHLRNGLLFNLTAMAALLTLLVFILQFENFRPIYILLVGVAILAVFLLLFGIYLLIIFLIWNAGIVMRRERLALSNLLTLFAGLLLIIWVIIQWINIPSFLKIPSSLQVLLLVVPTTAYYFFCVALNFTSLSVIYRYAKKPRQPDFLIVLGSGLIGGNRVPPLLAARIDKAIAFYKASVGSRPQIVFSGGKGADETISEAEAMQQYAIAKGIPEQDTLVETNSRTTYENMRFSAEIMANRKTNYEAIFFTNNYHVLRAGMFARKAGLAINGIGAKTAFYFLPNAFLREWIAILSMHKKRHAITVSSFFVGYILIAVMLKVLDI</sequence>
<feature type="transmembrane region" description="Helical" evidence="1">
    <location>
        <begin position="170"/>
        <end position="191"/>
    </location>
</feature>
<dbReference type="PANTHER" id="PTHR30336:SF18">
    <property type="entry name" value="MEMBRANE PROTEIN"/>
    <property type="match status" value="1"/>
</dbReference>
<dbReference type="Gene3D" id="3.40.50.620">
    <property type="entry name" value="HUPs"/>
    <property type="match status" value="1"/>
</dbReference>
<feature type="transmembrane region" description="Helical" evidence="1">
    <location>
        <begin position="60"/>
        <end position="80"/>
    </location>
</feature>
<feature type="transmembrane region" description="Helical" evidence="1">
    <location>
        <begin position="126"/>
        <end position="150"/>
    </location>
</feature>
<gene>
    <name evidence="3" type="ORF">LMUR_05015</name>
</gene>
<dbReference type="Proteomes" id="UP000019251">
    <property type="component" value="Unassembled WGS sequence"/>
</dbReference>
<comment type="caution">
    <text evidence="3">The sequence shown here is derived from an EMBL/GenBank/DDBJ whole genome shotgun (WGS) entry which is preliminary data.</text>
</comment>
<name>A0A829R9F9_LISGR</name>
<dbReference type="Pfam" id="PF02698">
    <property type="entry name" value="DUF218"/>
    <property type="match status" value="1"/>
</dbReference>
<evidence type="ECO:0000313" key="4">
    <source>
        <dbReference type="Proteomes" id="UP000019251"/>
    </source>
</evidence>
<proteinExistence type="predicted"/>
<dbReference type="CDD" id="cd06259">
    <property type="entry name" value="YdcF-like"/>
    <property type="match status" value="1"/>
</dbReference>
<feature type="transmembrane region" description="Helical" evidence="1">
    <location>
        <begin position="86"/>
        <end position="114"/>
    </location>
</feature>
<evidence type="ECO:0000313" key="3">
    <source>
        <dbReference type="EMBL" id="EUJ28974.1"/>
    </source>
</evidence>
<feature type="transmembrane region" description="Helical" evidence="1">
    <location>
        <begin position="354"/>
        <end position="374"/>
    </location>
</feature>
<evidence type="ECO:0000256" key="1">
    <source>
        <dbReference type="SAM" id="Phobius"/>
    </source>
</evidence>
<keyword evidence="1" id="KW-0812">Transmembrane</keyword>